<evidence type="ECO:0000313" key="2">
    <source>
        <dbReference type="Proteomes" id="UP001202248"/>
    </source>
</evidence>
<dbReference type="SUPFAM" id="SSF48452">
    <property type="entry name" value="TPR-like"/>
    <property type="match status" value="1"/>
</dbReference>
<organism evidence="1 2">
    <name type="scientific">Niabella ginsengisoli</name>
    <dbReference type="NCBI Taxonomy" id="522298"/>
    <lineage>
        <taxon>Bacteria</taxon>
        <taxon>Pseudomonadati</taxon>
        <taxon>Bacteroidota</taxon>
        <taxon>Chitinophagia</taxon>
        <taxon>Chitinophagales</taxon>
        <taxon>Chitinophagaceae</taxon>
        <taxon>Niabella</taxon>
    </lineage>
</organism>
<keyword evidence="2" id="KW-1185">Reference proteome</keyword>
<proteinExistence type="predicted"/>
<sequence length="86" mass="9751">MKRLIYFFTAAFLIASTSGCKKFLNVDPPSDLSGNNFWQTLKDVENFTNGNYELFRQATTRPNMQAGAGTDEYPYLPFAGELRGVW</sequence>
<dbReference type="InterPro" id="IPR011990">
    <property type="entry name" value="TPR-like_helical_dom_sf"/>
</dbReference>
<accession>A0ABS9SG07</accession>
<protein>
    <submittedName>
        <fullName evidence="1">RagB/SusD family nutrient uptake outer membrane protein</fullName>
    </submittedName>
</protein>
<gene>
    <name evidence="1" type="ORF">MKP09_04920</name>
</gene>
<dbReference type="PROSITE" id="PS51257">
    <property type="entry name" value="PROKAR_LIPOPROTEIN"/>
    <property type="match status" value="1"/>
</dbReference>
<comment type="caution">
    <text evidence="1">The sequence shown here is derived from an EMBL/GenBank/DDBJ whole genome shotgun (WGS) entry which is preliminary data.</text>
</comment>
<dbReference type="RefSeq" id="WP_240826685.1">
    <property type="nucleotide sequence ID" value="NZ_JAKWBL010000001.1"/>
</dbReference>
<dbReference type="Proteomes" id="UP001202248">
    <property type="component" value="Unassembled WGS sequence"/>
</dbReference>
<dbReference type="EMBL" id="JAKWBL010000001">
    <property type="protein sequence ID" value="MCH5597290.1"/>
    <property type="molecule type" value="Genomic_DNA"/>
</dbReference>
<name>A0ABS9SG07_9BACT</name>
<reference evidence="1 2" key="1">
    <citation type="submission" date="2022-02" db="EMBL/GenBank/DDBJ databases">
        <authorList>
            <person name="Min J."/>
        </authorList>
    </citation>
    <scope>NUCLEOTIDE SEQUENCE [LARGE SCALE GENOMIC DNA]</scope>
    <source>
        <strain evidence="1 2">GR10-1</strain>
    </source>
</reference>
<evidence type="ECO:0000313" key="1">
    <source>
        <dbReference type="EMBL" id="MCH5597290.1"/>
    </source>
</evidence>